<dbReference type="AlphaFoldDB" id="W2S0T9"/>
<keyword evidence="3" id="KW-1185">Reference proteome</keyword>
<name>W2S0T9_CYPE1</name>
<dbReference type="Proteomes" id="UP000030752">
    <property type="component" value="Unassembled WGS sequence"/>
</dbReference>
<reference evidence="2 3" key="1">
    <citation type="submission" date="2013-03" db="EMBL/GenBank/DDBJ databases">
        <title>The Genome Sequence of Phialophora europaea CBS 101466.</title>
        <authorList>
            <consortium name="The Broad Institute Genomics Platform"/>
            <person name="Cuomo C."/>
            <person name="de Hoog S."/>
            <person name="Gorbushina A."/>
            <person name="Walker B."/>
            <person name="Young S.K."/>
            <person name="Zeng Q."/>
            <person name="Gargeya S."/>
            <person name="Fitzgerald M."/>
            <person name="Haas B."/>
            <person name="Abouelleil A."/>
            <person name="Allen A.W."/>
            <person name="Alvarado L."/>
            <person name="Arachchi H.M."/>
            <person name="Berlin A.M."/>
            <person name="Chapman S.B."/>
            <person name="Gainer-Dewar J."/>
            <person name="Goldberg J."/>
            <person name="Griggs A."/>
            <person name="Gujja S."/>
            <person name="Hansen M."/>
            <person name="Howarth C."/>
            <person name="Imamovic A."/>
            <person name="Ireland A."/>
            <person name="Larimer J."/>
            <person name="McCowan C."/>
            <person name="Murphy C."/>
            <person name="Pearson M."/>
            <person name="Poon T.W."/>
            <person name="Priest M."/>
            <person name="Roberts A."/>
            <person name="Saif S."/>
            <person name="Shea T."/>
            <person name="Sisk P."/>
            <person name="Sykes S."/>
            <person name="Wortman J."/>
            <person name="Nusbaum C."/>
            <person name="Birren B."/>
        </authorList>
    </citation>
    <scope>NUCLEOTIDE SEQUENCE [LARGE SCALE GENOMIC DNA]</scope>
    <source>
        <strain evidence="2 3">CBS 101466</strain>
    </source>
</reference>
<dbReference type="InParanoid" id="W2S0T9"/>
<dbReference type="EMBL" id="KB822719">
    <property type="protein sequence ID" value="ETN42292.1"/>
    <property type="molecule type" value="Genomic_DNA"/>
</dbReference>
<accession>W2S0T9</accession>
<evidence type="ECO:0000313" key="2">
    <source>
        <dbReference type="EMBL" id="ETN42292.1"/>
    </source>
</evidence>
<feature type="compositionally biased region" description="Low complexity" evidence="1">
    <location>
        <begin position="413"/>
        <end position="428"/>
    </location>
</feature>
<evidence type="ECO:0008006" key="4">
    <source>
        <dbReference type="Google" id="ProtNLM"/>
    </source>
</evidence>
<dbReference type="OrthoDB" id="5311681at2759"/>
<dbReference type="STRING" id="1220924.W2S0T9"/>
<proteinExistence type="predicted"/>
<dbReference type="eggNOG" id="ENOG502T1XE">
    <property type="taxonomic scope" value="Eukaryota"/>
</dbReference>
<dbReference type="RefSeq" id="XP_008716801.1">
    <property type="nucleotide sequence ID" value="XM_008718579.1"/>
</dbReference>
<feature type="region of interest" description="Disordered" evidence="1">
    <location>
        <begin position="401"/>
        <end position="435"/>
    </location>
</feature>
<gene>
    <name evidence="2" type="ORF">HMPREF1541_04233</name>
</gene>
<feature type="region of interest" description="Disordered" evidence="1">
    <location>
        <begin position="1"/>
        <end position="21"/>
    </location>
</feature>
<evidence type="ECO:0000313" key="3">
    <source>
        <dbReference type="Proteomes" id="UP000030752"/>
    </source>
</evidence>
<protein>
    <recommendedName>
        <fullName evidence="4">F-box domain-containing protein</fullName>
    </recommendedName>
</protein>
<dbReference type="SUPFAM" id="SSF81383">
    <property type="entry name" value="F-box domain"/>
    <property type="match status" value="1"/>
</dbReference>
<evidence type="ECO:0000256" key="1">
    <source>
        <dbReference type="SAM" id="MobiDB-lite"/>
    </source>
</evidence>
<sequence length="613" mass="68758">MYDHPRAGSAGQPHRDPPTPYNISVLGGAGGSFAPSLPSLVPGSILIGRAEFIPLNLIAHILTFIEDDAASLAALCATSRVLYYMALPVLWKRVHLQSFNGVRSRKRNRDGEFKETPEGMGGASPFSVALNALVTHPNAGKHVRSLGLEGEYGEGDAELERCSRAGRVSENAMMLNICVRAALDRCTELQSFYWKLQTRLLPTTYQGLARLKDLKSLHVRFPSSRAPQPTCEIPTMPHLKRLVVTDYDPLCYPDDISKMIFEAQDLEELQLHFSPRMRDAGEPSVQLSHIVRRNIMADRKMKLKRVGVYNLYGKPETELLLRACDVSLVEEFTSINCFGKDEDETGALQTNFTDQAWVEGPYELFPLMKMWRVDQLHRGHAKSFLHRKGLERIYLLNARHGQPPDYESPTGPDSSTDGSATDSSRTSTPISGSMRSSSLKDLYLDTICKAAGDTLKHLIFPFKWSMSAAMIAKLIRSCPSLTQLSACIECNDVKVWKLLMPFLKQLRALRVKMVSEPGCSDTPPNLPWQNSDDLTEELSKLLANGGYDTLRYIGIGDMVWEAVGWEEKIEKVPICDNGEQFKEESVRRRKVNKVSREHVKDVAIWKYDTLDVI</sequence>
<dbReference type="GeneID" id="19971572"/>
<dbReference type="VEuPathDB" id="FungiDB:HMPREF1541_04233"/>
<dbReference type="HOGENOM" id="CLU_024064_0_0_1"/>
<dbReference type="InterPro" id="IPR036047">
    <property type="entry name" value="F-box-like_dom_sf"/>
</dbReference>
<organism evidence="2 3">
    <name type="scientific">Cyphellophora europaea (strain CBS 101466)</name>
    <name type="common">Phialophora europaea</name>
    <dbReference type="NCBI Taxonomy" id="1220924"/>
    <lineage>
        <taxon>Eukaryota</taxon>
        <taxon>Fungi</taxon>
        <taxon>Dikarya</taxon>
        <taxon>Ascomycota</taxon>
        <taxon>Pezizomycotina</taxon>
        <taxon>Eurotiomycetes</taxon>
        <taxon>Chaetothyriomycetidae</taxon>
        <taxon>Chaetothyriales</taxon>
        <taxon>Cyphellophoraceae</taxon>
        <taxon>Cyphellophora</taxon>
    </lineage>
</organism>